<dbReference type="AlphaFoldDB" id="A0A6S7B1G1"/>
<reference evidence="2 3" key="1">
    <citation type="submission" date="2020-04" db="EMBL/GenBank/DDBJ databases">
        <authorList>
            <person name="De Canck E."/>
        </authorList>
    </citation>
    <scope>NUCLEOTIDE SEQUENCE [LARGE SCALE GENOMIC DNA]</scope>
    <source>
        <strain evidence="2 3">LMG 28138</strain>
    </source>
</reference>
<evidence type="ECO:0000313" key="3">
    <source>
        <dbReference type="Proteomes" id="UP000494115"/>
    </source>
</evidence>
<name>A0A6S7B1G1_9BURK</name>
<dbReference type="RefSeq" id="WP_175104051.1">
    <property type="nucleotide sequence ID" value="NZ_CADIKM010000004.1"/>
</dbReference>
<feature type="compositionally biased region" description="Polar residues" evidence="1">
    <location>
        <begin position="69"/>
        <end position="79"/>
    </location>
</feature>
<dbReference type="EMBL" id="CADIKM010000004">
    <property type="protein sequence ID" value="CAB3782186.1"/>
    <property type="molecule type" value="Genomic_DNA"/>
</dbReference>
<gene>
    <name evidence="2" type="ORF">LMG28138_01459</name>
</gene>
<feature type="region of interest" description="Disordered" evidence="1">
    <location>
        <begin position="47"/>
        <end position="95"/>
    </location>
</feature>
<keyword evidence="3" id="KW-1185">Reference proteome</keyword>
<organism evidence="2 3">
    <name type="scientific">Pararobbsia alpina</name>
    <dbReference type="NCBI Taxonomy" id="621374"/>
    <lineage>
        <taxon>Bacteria</taxon>
        <taxon>Pseudomonadati</taxon>
        <taxon>Pseudomonadota</taxon>
        <taxon>Betaproteobacteria</taxon>
        <taxon>Burkholderiales</taxon>
        <taxon>Burkholderiaceae</taxon>
        <taxon>Pararobbsia</taxon>
    </lineage>
</organism>
<protein>
    <submittedName>
        <fullName evidence="2">Uncharacterized protein</fullName>
    </submittedName>
</protein>
<dbReference type="Proteomes" id="UP000494115">
    <property type="component" value="Unassembled WGS sequence"/>
</dbReference>
<feature type="region of interest" description="Disordered" evidence="1">
    <location>
        <begin position="148"/>
        <end position="188"/>
    </location>
</feature>
<evidence type="ECO:0000313" key="2">
    <source>
        <dbReference type="EMBL" id="CAB3782186.1"/>
    </source>
</evidence>
<accession>A0A6S7B1G1</accession>
<proteinExistence type="predicted"/>
<evidence type="ECO:0000256" key="1">
    <source>
        <dbReference type="SAM" id="MobiDB-lite"/>
    </source>
</evidence>
<sequence length="188" mass="20889">MITLANRGKRQVAIEAPGLGSTGAVIAQEEIAREEKEVDDHTWQVNAERPERARSTHPAHAMRRDASVDRQQGQPVSGTSRVVRHSSHRHRDESVQVQRTMHLAVIASAMRAQGFSEQSIFLARQHAARMYDLFQAQGIRVPTPKVFDPTAPSARTRPGRPSTLDRTANREIERVPPGLPSCLAELEP</sequence>